<dbReference type="Pfam" id="PF09335">
    <property type="entry name" value="VTT_dom"/>
    <property type="match status" value="1"/>
</dbReference>
<name>A0AA37UHS7_9MICO</name>
<evidence type="ECO:0000256" key="4">
    <source>
        <dbReference type="ARBA" id="ARBA00022692"/>
    </source>
</evidence>
<dbReference type="EMBL" id="BSUL01000001">
    <property type="protein sequence ID" value="GMA29470.1"/>
    <property type="molecule type" value="Genomic_DNA"/>
</dbReference>
<sequence length="209" mass="21869">MLQGAAVVVLLVVVVVFWLVLPVPTVDEIRDMVAAFGFWGGLVFVVGYGLASLVPIPKSVVSIAAGLVWGLGLGVLLVTVASMLGAALAFFIGRGLGQDLLRRIMGDHLRRADEALSDHGLKALILLRLIPVLPFTVINYSAGLTRVSRRDYALGTLIGTIPGTVVFVAIGAYGFHLGWPFFAAVAAVAAVGGAAWLLVRRRQAATAAA</sequence>
<dbReference type="InterPro" id="IPR015414">
    <property type="entry name" value="TMEM64"/>
</dbReference>
<comment type="subcellular location">
    <subcellularLocation>
        <location evidence="1 7">Cell membrane</location>
        <topology evidence="1 7">Multi-pass membrane protein</topology>
    </subcellularLocation>
</comment>
<keyword evidence="6 7" id="KW-0472">Membrane</keyword>
<proteinExistence type="inferred from homology"/>
<evidence type="ECO:0000256" key="2">
    <source>
        <dbReference type="ARBA" id="ARBA00008640"/>
    </source>
</evidence>
<keyword evidence="3 7" id="KW-1003">Cell membrane</keyword>
<comment type="similarity">
    <text evidence="2 7">Belongs to the TVP38/TMEM64 family.</text>
</comment>
<organism evidence="9 10">
    <name type="scientific">Arenivirga flava</name>
    <dbReference type="NCBI Taxonomy" id="1930060"/>
    <lineage>
        <taxon>Bacteria</taxon>
        <taxon>Bacillati</taxon>
        <taxon>Actinomycetota</taxon>
        <taxon>Actinomycetes</taxon>
        <taxon>Micrococcales</taxon>
        <taxon>Microbacteriaceae</taxon>
        <taxon>Arenivirga</taxon>
    </lineage>
</organism>
<dbReference type="RefSeq" id="WP_284233612.1">
    <property type="nucleotide sequence ID" value="NZ_BSUL01000001.1"/>
</dbReference>
<feature type="domain" description="VTT" evidence="8">
    <location>
        <begin position="56"/>
        <end position="172"/>
    </location>
</feature>
<evidence type="ECO:0000256" key="7">
    <source>
        <dbReference type="RuleBase" id="RU366058"/>
    </source>
</evidence>
<evidence type="ECO:0000313" key="10">
    <source>
        <dbReference type="Proteomes" id="UP001157160"/>
    </source>
</evidence>
<evidence type="ECO:0000313" key="9">
    <source>
        <dbReference type="EMBL" id="GMA29470.1"/>
    </source>
</evidence>
<accession>A0AA37UHS7</accession>
<keyword evidence="4 7" id="KW-0812">Transmembrane</keyword>
<evidence type="ECO:0000256" key="1">
    <source>
        <dbReference type="ARBA" id="ARBA00004651"/>
    </source>
</evidence>
<dbReference type="PANTHER" id="PTHR12677:SF59">
    <property type="entry name" value="GOLGI APPARATUS MEMBRANE PROTEIN TVP38-RELATED"/>
    <property type="match status" value="1"/>
</dbReference>
<gene>
    <name evidence="9" type="ORF">GCM10025874_27230</name>
</gene>
<comment type="caution">
    <text evidence="9">The sequence shown here is derived from an EMBL/GenBank/DDBJ whole genome shotgun (WGS) entry which is preliminary data.</text>
</comment>
<reference evidence="9 10" key="1">
    <citation type="journal article" date="2014" name="Int. J. Syst. Evol. Microbiol.">
        <title>Complete genome sequence of Corynebacterium casei LMG S-19264T (=DSM 44701T), isolated from a smear-ripened cheese.</title>
        <authorList>
            <consortium name="US DOE Joint Genome Institute (JGI-PGF)"/>
            <person name="Walter F."/>
            <person name="Albersmeier A."/>
            <person name="Kalinowski J."/>
            <person name="Ruckert C."/>
        </authorList>
    </citation>
    <scope>NUCLEOTIDE SEQUENCE [LARGE SCALE GENOMIC DNA]</scope>
    <source>
        <strain evidence="9 10">NBRC 112289</strain>
    </source>
</reference>
<feature type="transmembrane region" description="Helical" evidence="7">
    <location>
        <begin position="32"/>
        <end position="54"/>
    </location>
</feature>
<feature type="transmembrane region" description="Helical" evidence="7">
    <location>
        <begin position="120"/>
        <end position="140"/>
    </location>
</feature>
<dbReference type="AlphaFoldDB" id="A0AA37UHS7"/>
<evidence type="ECO:0000256" key="6">
    <source>
        <dbReference type="ARBA" id="ARBA00023136"/>
    </source>
</evidence>
<keyword evidence="10" id="KW-1185">Reference proteome</keyword>
<protein>
    <recommendedName>
        <fullName evidence="7">TVP38/TMEM64 family membrane protein</fullName>
    </recommendedName>
</protein>
<feature type="transmembrane region" description="Helical" evidence="7">
    <location>
        <begin position="66"/>
        <end position="92"/>
    </location>
</feature>
<evidence type="ECO:0000259" key="8">
    <source>
        <dbReference type="Pfam" id="PF09335"/>
    </source>
</evidence>
<feature type="transmembrane region" description="Helical" evidence="7">
    <location>
        <begin position="179"/>
        <end position="199"/>
    </location>
</feature>
<evidence type="ECO:0000256" key="3">
    <source>
        <dbReference type="ARBA" id="ARBA00022475"/>
    </source>
</evidence>
<dbReference type="GO" id="GO:0005886">
    <property type="term" value="C:plasma membrane"/>
    <property type="evidence" value="ECO:0007669"/>
    <property type="project" value="UniProtKB-SubCell"/>
</dbReference>
<dbReference type="PANTHER" id="PTHR12677">
    <property type="entry name" value="GOLGI APPARATUS MEMBRANE PROTEIN TVP38-RELATED"/>
    <property type="match status" value="1"/>
</dbReference>
<evidence type="ECO:0000256" key="5">
    <source>
        <dbReference type="ARBA" id="ARBA00022989"/>
    </source>
</evidence>
<keyword evidence="5 7" id="KW-1133">Transmembrane helix</keyword>
<dbReference type="InterPro" id="IPR032816">
    <property type="entry name" value="VTT_dom"/>
</dbReference>
<feature type="transmembrane region" description="Helical" evidence="7">
    <location>
        <begin position="152"/>
        <end position="173"/>
    </location>
</feature>
<dbReference type="Proteomes" id="UP001157160">
    <property type="component" value="Unassembled WGS sequence"/>
</dbReference>